<evidence type="ECO:0000259" key="1">
    <source>
        <dbReference type="Pfam" id="PF13676"/>
    </source>
</evidence>
<protein>
    <submittedName>
        <fullName evidence="2">Toll/interleukin-1 receptor domain-containing protein</fullName>
    </submittedName>
</protein>
<dbReference type="AlphaFoldDB" id="A0A5C7S5N3"/>
<reference evidence="2 3" key="1">
    <citation type="submission" date="2018-09" db="EMBL/GenBank/DDBJ databases">
        <title>Metagenome Assembled Genomes from an Advanced Water Purification Facility.</title>
        <authorList>
            <person name="Stamps B.W."/>
            <person name="Spear J.R."/>
        </authorList>
    </citation>
    <scope>NUCLEOTIDE SEQUENCE [LARGE SCALE GENOMIC DNA]</scope>
    <source>
        <strain evidence="2">Bin_27_1</strain>
    </source>
</reference>
<gene>
    <name evidence="2" type="ORF">E6Q80_21580</name>
</gene>
<dbReference type="Proteomes" id="UP000321192">
    <property type="component" value="Unassembled WGS sequence"/>
</dbReference>
<evidence type="ECO:0000313" key="2">
    <source>
        <dbReference type="EMBL" id="TXH78967.1"/>
    </source>
</evidence>
<dbReference type="GO" id="GO:0007165">
    <property type="term" value="P:signal transduction"/>
    <property type="evidence" value="ECO:0007669"/>
    <property type="project" value="InterPro"/>
</dbReference>
<proteinExistence type="predicted"/>
<organism evidence="2 3">
    <name type="scientific">Thauera aminoaromatica</name>
    <dbReference type="NCBI Taxonomy" id="164330"/>
    <lineage>
        <taxon>Bacteria</taxon>
        <taxon>Pseudomonadati</taxon>
        <taxon>Pseudomonadota</taxon>
        <taxon>Betaproteobacteria</taxon>
        <taxon>Rhodocyclales</taxon>
        <taxon>Zoogloeaceae</taxon>
        <taxon>Thauera</taxon>
    </lineage>
</organism>
<dbReference type="InterPro" id="IPR035897">
    <property type="entry name" value="Toll_tir_struct_dom_sf"/>
</dbReference>
<name>A0A5C7S5N3_THASP</name>
<dbReference type="SUPFAM" id="SSF52200">
    <property type="entry name" value="Toll/Interleukin receptor TIR domain"/>
    <property type="match status" value="1"/>
</dbReference>
<dbReference type="Gene3D" id="3.40.50.10140">
    <property type="entry name" value="Toll/interleukin-1 receptor homology (TIR) domain"/>
    <property type="match status" value="1"/>
</dbReference>
<dbReference type="Pfam" id="PF13676">
    <property type="entry name" value="TIR_2"/>
    <property type="match status" value="1"/>
</dbReference>
<evidence type="ECO:0000313" key="3">
    <source>
        <dbReference type="Proteomes" id="UP000321192"/>
    </source>
</evidence>
<keyword evidence="2" id="KW-0675">Receptor</keyword>
<feature type="domain" description="TIR" evidence="1">
    <location>
        <begin position="197"/>
        <end position="280"/>
    </location>
</feature>
<comment type="caution">
    <text evidence="2">The sequence shown here is derived from an EMBL/GenBank/DDBJ whole genome shotgun (WGS) entry which is preliminary data.</text>
</comment>
<dbReference type="EMBL" id="SSFD01000369">
    <property type="protein sequence ID" value="TXH78967.1"/>
    <property type="molecule type" value="Genomic_DNA"/>
</dbReference>
<sequence>MRRRGAVSALTAVFRPSKLRVMDPMRLYLLFDPACAEGPAWLTMLDRAFSSLGMQRDDRLFGIPVQQRSVPWGDDQLDLPGRSHPRRIDLSQASCNCLIVLVDAVMQGIRPAQWAEYVASIQRQMVARPGKDIVVPVLLQDQVPAFAEHKNVMRPRTANLPADARARTRFFVQLLNALLVHRHTRGDSDVHMPGHGIFVSHAKRDGEDTARRIVEVIADVNQSLGPRCFFDKASLLPGDDYPKRFENAIARGSLLVVVTDAYHTRPWCRWEVLTAKRLGRPVVAADLTVGRIERTYPYLGNVPSLRVTMPSEPDAPIPETAVEQLTAALLAEALRDELWRELAGTGLQGRLVHLLPRPPELADVSELVARYTGKPMPALVYPDPPLGNEEMELLQRAFPSVSMLSLTQAESL</sequence>
<accession>A0A5C7S5N3</accession>
<dbReference type="InterPro" id="IPR000157">
    <property type="entry name" value="TIR_dom"/>
</dbReference>